<dbReference type="InterPro" id="IPR002068">
    <property type="entry name" value="A-crystallin/Hsp20_dom"/>
</dbReference>
<dbReference type="Pfam" id="PF00011">
    <property type="entry name" value="HSP20"/>
    <property type="match status" value="1"/>
</dbReference>
<dbReference type="GO" id="GO:0009408">
    <property type="term" value="P:response to heat"/>
    <property type="evidence" value="ECO:0007669"/>
    <property type="project" value="InterPro"/>
</dbReference>
<proteinExistence type="inferred from homology"/>
<accession>A0AAW9QQ51</accession>
<dbReference type="SUPFAM" id="SSF49764">
    <property type="entry name" value="HSP20-like chaperones"/>
    <property type="match status" value="1"/>
</dbReference>
<organism evidence="6 7">
    <name type="scientific">Pannus brasiliensis CCIBt3594</name>
    <dbReference type="NCBI Taxonomy" id="1427578"/>
    <lineage>
        <taxon>Bacteria</taxon>
        <taxon>Bacillati</taxon>
        <taxon>Cyanobacteriota</taxon>
        <taxon>Cyanophyceae</taxon>
        <taxon>Oscillatoriophycideae</taxon>
        <taxon>Chroococcales</taxon>
        <taxon>Microcystaceae</taxon>
        <taxon>Pannus</taxon>
    </lineage>
</organism>
<keyword evidence="7" id="KW-1185">Reference proteome</keyword>
<feature type="compositionally biased region" description="Polar residues" evidence="4">
    <location>
        <begin position="148"/>
        <end position="157"/>
    </location>
</feature>
<dbReference type="Proteomes" id="UP001328733">
    <property type="component" value="Unassembled WGS sequence"/>
</dbReference>
<dbReference type="AlphaFoldDB" id="A0AAW9QQ51"/>
<evidence type="ECO:0000256" key="4">
    <source>
        <dbReference type="SAM" id="MobiDB-lite"/>
    </source>
</evidence>
<feature type="region of interest" description="Disordered" evidence="4">
    <location>
        <begin position="148"/>
        <end position="171"/>
    </location>
</feature>
<sequence>MALIRWEPYREMENIQRQMNRLFDRMMPYGNLGIEGDRPEGMTVIPAAEIHETENEVKVKIEVPGIEAKDLDVKVAAEAVSIRGERRSEVNRENGGTRVSEFRYGSFQRVIPLPARVQNDRVRADFQNGVLCLTLPKAEDEKHRVVTLNLQGQNSPGRSLPEPSPNRSEVP</sequence>
<evidence type="ECO:0000313" key="6">
    <source>
        <dbReference type="EMBL" id="MEG3437209.1"/>
    </source>
</evidence>
<evidence type="ECO:0000256" key="1">
    <source>
        <dbReference type="ARBA" id="ARBA00023016"/>
    </source>
</evidence>
<dbReference type="RefSeq" id="WP_332864693.1">
    <property type="nucleotide sequence ID" value="NZ_JBAFSM010000013.1"/>
</dbReference>
<dbReference type="InterPro" id="IPR044587">
    <property type="entry name" value="HSP21-like"/>
</dbReference>
<feature type="domain" description="SHSP" evidence="5">
    <location>
        <begin position="39"/>
        <end position="151"/>
    </location>
</feature>
<gene>
    <name evidence="6" type="ORF">V0288_08770</name>
</gene>
<dbReference type="PANTHER" id="PTHR46733">
    <property type="entry name" value="26.5 KDA HEAT SHOCK PROTEIN, MITOCHONDRIAL"/>
    <property type="match status" value="1"/>
</dbReference>
<keyword evidence="1" id="KW-0346">Stress response</keyword>
<protein>
    <submittedName>
        <fullName evidence="6">Hsp20/alpha crystallin family protein</fullName>
    </submittedName>
</protein>
<comment type="similarity">
    <text evidence="2 3">Belongs to the small heat shock protein (HSP20) family.</text>
</comment>
<comment type="caution">
    <text evidence="6">The sequence shown here is derived from an EMBL/GenBank/DDBJ whole genome shotgun (WGS) entry which is preliminary data.</text>
</comment>
<name>A0AAW9QQ51_9CHRO</name>
<evidence type="ECO:0000259" key="5">
    <source>
        <dbReference type="PROSITE" id="PS01031"/>
    </source>
</evidence>
<dbReference type="CDD" id="cd06464">
    <property type="entry name" value="ACD_sHsps-like"/>
    <property type="match status" value="1"/>
</dbReference>
<reference evidence="6 7" key="1">
    <citation type="submission" date="2024-01" db="EMBL/GenBank/DDBJ databases">
        <title>Genomic insights into the taxonomy and metabolism of the cyanobacterium Pannus brasiliensis CCIBt3594.</title>
        <authorList>
            <person name="Machado M."/>
            <person name="Botero N.B."/>
            <person name="Andreote A.P.D."/>
            <person name="Feitosa A.M.T."/>
            <person name="Popin R."/>
            <person name="Sivonen K."/>
            <person name="Fiore M.F."/>
        </authorList>
    </citation>
    <scope>NUCLEOTIDE SEQUENCE [LARGE SCALE GENOMIC DNA]</scope>
    <source>
        <strain evidence="6 7">CCIBt3594</strain>
    </source>
</reference>
<evidence type="ECO:0000256" key="3">
    <source>
        <dbReference type="RuleBase" id="RU003616"/>
    </source>
</evidence>
<dbReference type="PANTHER" id="PTHR46733:SF4">
    <property type="entry name" value="HEAT SHOCK PROTEIN 21, CHLOROPLASTIC"/>
    <property type="match status" value="1"/>
</dbReference>
<dbReference type="PROSITE" id="PS01031">
    <property type="entry name" value="SHSP"/>
    <property type="match status" value="1"/>
</dbReference>
<dbReference type="Gene3D" id="2.60.40.790">
    <property type="match status" value="1"/>
</dbReference>
<dbReference type="EMBL" id="JBAFSM010000013">
    <property type="protein sequence ID" value="MEG3437209.1"/>
    <property type="molecule type" value="Genomic_DNA"/>
</dbReference>
<evidence type="ECO:0000313" key="7">
    <source>
        <dbReference type="Proteomes" id="UP001328733"/>
    </source>
</evidence>
<evidence type="ECO:0000256" key="2">
    <source>
        <dbReference type="PROSITE-ProRule" id="PRU00285"/>
    </source>
</evidence>
<dbReference type="InterPro" id="IPR008978">
    <property type="entry name" value="HSP20-like_chaperone"/>
</dbReference>